<dbReference type="Proteomes" id="UP001150266">
    <property type="component" value="Unassembled WGS sequence"/>
</dbReference>
<keyword evidence="3" id="KW-1185">Reference proteome</keyword>
<evidence type="ECO:0000313" key="2">
    <source>
        <dbReference type="EMBL" id="KAJ4477528.1"/>
    </source>
</evidence>
<organism evidence="2 3">
    <name type="scientific">Lentinula aciculospora</name>
    <dbReference type="NCBI Taxonomy" id="153920"/>
    <lineage>
        <taxon>Eukaryota</taxon>
        <taxon>Fungi</taxon>
        <taxon>Dikarya</taxon>
        <taxon>Basidiomycota</taxon>
        <taxon>Agaricomycotina</taxon>
        <taxon>Agaricomycetes</taxon>
        <taxon>Agaricomycetidae</taxon>
        <taxon>Agaricales</taxon>
        <taxon>Marasmiineae</taxon>
        <taxon>Omphalotaceae</taxon>
        <taxon>Lentinula</taxon>
    </lineage>
</organism>
<feature type="region of interest" description="Disordered" evidence="1">
    <location>
        <begin position="220"/>
        <end position="252"/>
    </location>
</feature>
<gene>
    <name evidence="2" type="ORF">J3R30DRAFT_229483</name>
</gene>
<proteinExistence type="predicted"/>
<sequence>MARDGLTIKVLTKERFNIADKGPMQLVSIQMPHGKLTVGRLCFRSSYKLSADRTTLLPFPPVRSAFQLLEAMISISYADIYHPFPFFSATHSDAQEFAIYSSDSTESESIQNRANAARSGHLNEFETAVHRLGVFRQGVGDVGQSTEDPGVDSVDVQWPDWQTFHLGFSSKFEGDLADIVTVAKQVRKADGKEVDGIVFTNNQRSVEEFQKVAWTTRPSSSVARKDFPTRGSQNGGPKGSQNGGSRQEEVLTTPPSQKILKWITLWFLFSTMVSSTLFI</sequence>
<dbReference type="OrthoDB" id="3022557at2759"/>
<comment type="caution">
    <text evidence="2">The sequence shown here is derived from an EMBL/GenBank/DDBJ whole genome shotgun (WGS) entry which is preliminary data.</text>
</comment>
<name>A0A9W9DNI7_9AGAR</name>
<dbReference type="EMBL" id="JAOTPV010000010">
    <property type="protein sequence ID" value="KAJ4477528.1"/>
    <property type="molecule type" value="Genomic_DNA"/>
</dbReference>
<protein>
    <submittedName>
        <fullName evidence="2">Uncharacterized protein</fullName>
    </submittedName>
</protein>
<feature type="compositionally biased region" description="Gly residues" evidence="1">
    <location>
        <begin position="233"/>
        <end position="242"/>
    </location>
</feature>
<accession>A0A9W9DNI7</accession>
<evidence type="ECO:0000256" key="1">
    <source>
        <dbReference type="SAM" id="MobiDB-lite"/>
    </source>
</evidence>
<dbReference type="AlphaFoldDB" id="A0A9W9DNI7"/>
<evidence type="ECO:0000313" key="3">
    <source>
        <dbReference type="Proteomes" id="UP001150266"/>
    </source>
</evidence>
<reference evidence="2" key="1">
    <citation type="submission" date="2022-08" db="EMBL/GenBank/DDBJ databases">
        <title>A Global Phylogenomic Analysis of the Shiitake Genus Lentinula.</title>
        <authorList>
            <consortium name="DOE Joint Genome Institute"/>
            <person name="Sierra-Patev S."/>
            <person name="Min B."/>
            <person name="Naranjo-Ortiz M."/>
            <person name="Looney B."/>
            <person name="Konkel Z."/>
            <person name="Slot J.C."/>
            <person name="Sakamoto Y."/>
            <person name="Steenwyk J.L."/>
            <person name="Rokas A."/>
            <person name="Carro J."/>
            <person name="Camarero S."/>
            <person name="Ferreira P."/>
            <person name="Molpeceres G."/>
            <person name="Ruiz-Duenas F.J."/>
            <person name="Serrano A."/>
            <person name="Henrissat B."/>
            <person name="Drula E."/>
            <person name="Hughes K.W."/>
            <person name="Mata J.L."/>
            <person name="Ishikawa N.K."/>
            <person name="Vargas-Isla R."/>
            <person name="Ushijima S."/>
            <person name="Smith C.A."/>
            <person name="Ahrendt S."/>
            <person name="Andreopoulos W."/>
            <person name="He G."/>
            <person name="Labutti K."/>
            <person name="Lipzen A."/>
            <person name="Ng V."/>
            <person name="Riley R."/>
            <person name="Sandor L."/>
            <person name="Barry K."/>
            <person name="Martinez A.T."/>
            <person name="Xiao Y."/>
            <person name="Gibbons J.G."/>
            <person name="Terashima K."/>
            <person name="Grigoriev I.V."/>
            <person name="Hibbett D.S."/>
        </authorList>
    </citation>
    <scope>NUCLEOTIDE SEQUENCE</scope>
    <source>
        <strain evidence="2">JLM2183</strain>
    </source>
</reference>